<sequence>MDEGVYAMHERYVRRLVKLGAVVLFLVIIAVLYMMVVELKELWIKVGRIFLPFLLAVFIAYLLHPAVVWLDQRNVRRPYSILLIFGLFLAVFVTAVVKATPYFIQEGRDFLDQLPGLANTYRGFMSDFHEQTEWLPDSFQVKAEAWLQKGEAFTADALLGLVDFLRTALDFLFLFIVIPFIVFYLLKDIKLIHKVVWYFTPRRFRSEGKQLLADVDESLGNYIRGQLLVCFGVGLVAFIGFWIIGLPYASLIALFIAVTNIIPYFGPVIGAVPVLLIALTESINLVVFALAIIIIVQLVEGNILAPLIVGKSLHMHPVLIIFALVVGGELAGIIGLIVAVPLLAVLKVFIIHIRKLLREKKEVIERQEY</sequence>
<comment type="similarity">
    <text evidence="2">Belongs to the autoinducer-2 exporter (AI-2E) (TC 2.A.86) family.</text>
</comment>
<feature type="transmembrane region" description="Helical" evidence="6">
    <location>
        <begin position="49"/>
        <end position="70"/>
    </location>
</feature>
<dbReference type="EMBL" id="RHIB01000001">
    <property type="protein sequence ID" value="RNA68767.1"/>
    <property type="molecule type" value="Genomic_DNA"/>
</dbReference>
<evidence type="ECO:0000313" key="7">
    <source>
        <dbReference type="EMBL" id="RNA68767.1"/>
    </source>
</evidence>
<feature type="transmembrane region" description="Helical" evidence="6">
    <location>
        <begin position="168"/>
        <end position="186"/>
    </location>
</feature>
<protein>
    <submittedName>
        <fullName evidence="7">AI-2E family transporter</fullName>
    </submittedName>
</protein>
<comment type="subcellular location">
    <subcellularLocation>
        <location evidence="1">Membrane</location>
        <topology evidence="1">Multi-pass membrane protein</topology>
    </subcellularLocation>
</comment>
<keyword evidence="3 6" id="KW-0812">Transmembrane</keyword>
<dbReference type="PANTHER" id="PTHR21716">
    <property type="entry name" value="TRANSMEMBRANE PROTEIN"/>
    <property type="match status" value="1"/>
</dbReference>
<feature type="transmembrane region" description="Helical" evidence="6">
    <location>
        <begin position="16"/>
        <end position="37"/>
    </location>
</feature>
<evidence type="ECO:0000256" key="1">
    <source>
        <dbReference type="ARBA" id="ARBA00004141"/>
    </source>
</evidence>
<keyword evidence="5 6" id="KW-0472">Membrane</keyword>
<feature type="transmembrane region" description="Helical" evidence="6">
    <location>
        <begin position="251"/>
        <end position="278"/>
    </location>
</feature>
<organism evidence="7 8">
    <name type="scientific">Alteribacter keqinensis</name>
    <dbReference type="NCBI Taxonomy" id="2483800"/>
    <lineage>
        <taxon>Bacteria</taxon>
        <taxon>Bacillati</taxon>
        <taxon>Bacillota</taxon>
        <taxon>Bacilli</taxon>
        <taxon>Bacillales</taxon>
        <taxon>Bacillaceae</taxon>
        <taxon>Alteribacter</taxon>
    </lineage>
</organism>
<comment type="caution">
    <text evidence="7">The sequence shown here is derived from an EMBL/GenBank/DDBJ whole genome shotgun (WGS) entry which is preliminary data.</text>
</comment>
<evidence type="ECO:0000256" key="4">
    <source>
        <dbReference type="ARBA" id="ARBA00022989"/>
    </source>
</evidence>
<dbReference type="GO" id="GO:0055085">
    <property type="term" value="P:transmembrane transport"/>
    <property type="evidence" value="ECO:0007669"/>
    <property type="project" value="TreeGrafter"/>
</dbReference>
<accession>A0A3M7TTB9</accession>
<gene>
    <name evidence="7" type="ORF">EBO34_02040</name>
</gene>
<dbReference type="InterPro" id="IPR002549">
    <property type="entry name" value="AI-2E-like"/>
</dbReference>
<evidence type="ECO:0000256" key="3">
    <source>
        <dbReference type="ARBA" id="ARBA00022692"/>
    </source>
</evidence>
<evidence type="ECO:0000256" key="6">
    <source>
        <dbReference type="SAM" id="Phobius"/>
    </source>
</evidence>
<dbReference type="OrthoDB" id="9793390at2"/>
<feature type="transmembrane region" description="Helical" evidence="6">
    <location>
        <begin position="285"/>
        <end position="308"/>
    </location>
</feature>
<reference evidence="7 8" key="1">
    <citation type="submission" date="2018-10" db="EMBL/GenBank/DDBJ databases">
        <title>Bacillus Keqinensis sp. nov., a moderately halophilic bacterium isolated from a saline-alkaline lake.</title>
        <authorList>
            <person name="Wang H."/>
        </authorList>
    </citation>
    <scope>NUCLEOTIDE SEQUENCE [LARGE SCALE GENOMIC DNA]</scope>
    <source>
        <strain evidence="7 8">KQ-3</strain>
    </source>
</reference>
<evidence type="ECO:0000256" key="5">
    <source>
        <dbReference type="ARBA" id="ARBA00023136"/>
    </source>
</evidence>
<dbReference type="GO" id="GO:0016020">
    <property type="term" value="C:membrane"/>
    <property type="evidence" value="ECO:0007669"/>
    <property type="project" value="UniProtKB-SubCell"/>
</dbReference>
<keyword evidence="8" id="KW-1185">Reference proteome</keyword>
<dbReference type="Pfam" id="PF01594">
    <property type="entry name" value="AI-2E_transport"/>
    <property type="match status" value="1"/>
</dbReference>
<keyword evidence="4 6" id="KW-1133">Transmembrane helix</keyword>
<feature type="transmembrane region" description="Helical" evidence="6">
    <location>
        <begin position="320"/>
        <end position="350"/>
    </location>
</feature>
<proteinExistence type="inferred from homology"/>
<feature type="transmembrane region" description="Helical" evidence="6">
    <location>
        <begin position="82"/>
        <end position="104"/>
    </location>
</feature>
<name>A0A3M7TTB9_9BACI</name>
<dbReference type="PANTHER" id="PTHR21716:SF15">
    <property type="entry name" value="TRANSPORT PROTEIN YRRI-RELATED"/>
    <property type="match status" value="1"/>
</dbReference>
<evidence type="ECO:0000313" key="8">
    <source>
        <dbReference type="Proteomes" id="UP000278746"/>
    </source>
</evidence>
<evidence type="ECO:0000256" key="2">
    <source>
        <dbReference type="ARBA" id="ARBA00009773"/>
    </source>
</evidence>
<dbReference type="AlphaFoldDB" id="A0A3M7TTB9"/>
<dbReference type="Proteomes" id="UP000278746">
    <property type="component" value="Unassembled WGS sequence"/>
</dbReference>
<feature type="transmembrane region" description="Helical" evidence="6">
    <location>
        <begin position="227"/>
        <end position="245"/>
    </location>
</feature>